<proteinExistence type="predicted"/>
<gene>
    <name evidence="1" type="ORF">NRB56_49630</name>
</gene>
<dbReference type="SUPFAM" id="SSF102405">
    <property type="entry name" value="MCP/YpsA-like"/>
    <property type="match status" value="1"/>
</dbReference>
<organism evidence="1 2">
    <name type="scientific">Nocardia aurantia</name>
    <dbReference type="NCBI Taxonomy" id="2585199"/>
    <lineage>
        <taxon>Bacteria</taxon>
        <taxon>Bacillati</taxon>
        <taxon>Actinomycetota</taxon>
        <taxon>Actinomycetes</taxon>
        <taxon>Mycobacteriales</taxon>
        <taxon>Nocardiaceae</taxon>
        <taxon>Nocardia</taxon>
    </lineage>
</organism>
<sequence length="313" mass="34087">MSTSRAATALHKALENHARTQRKLTAASMIGDGSDVLSALTGRPVTHDERLRLAPWVVQQLQRQIAQIADPADRRIAQMVLAATREFEDLNVEQRKQYVCDRRAELSRELYKKHRIGVLAELAAGLELAYLAISAPTVFVGGSYTDPGWHAIAEGVGRALAGKPVRLVAALCDPGIRVCYGLEKARIAGNSYVLPRTKLFGRPDSARRAEQPYGAREYLTGTRESVRTHLMAGSDLVLLFGGGPGTEAEARLAEQAGKPVVPLGFTRGTAGEYWRSHHDPVDPDSYQELGDPDPQTAVDAAVRLITRHLLPMG</sequence>
<evidence type="ECO:0000313" key="2">
    <source>
        <dbReference type="Proteomes" id="UP000431401"/>
    </source>
</evidence>
<dbReference type="AlphaFoldDB" id="A0A7K0DUD5"/>
<name>A0A7K0DUD5_9NOCA</name>
<dbReference type="Gene3D" id="3.40.50.450">
    <property type="match status" value="1"/>
</dbReference>
<comment type="caution">
    <text evidence="1">The sequence shown here is derived from an EMBL/GenBank/DDBJ whole genome shotgun (WGS) entry which is preliminary data.</text>
</comment>
<protein>
    <submittedName>
        <fullName evidence="1">Uncharacterized protein</fullName>
    </submittedName>
</protein>
<dbReference type="OrthoDB" id="4534963at2"/>
<reference evidence="1 2" key="1">
    <citation type="submission" date="2019-10" db="EMBL/GenBank/DDBJ databases">
        <title>Nocardia macrotermitis sp. nov. and Nocardia aurantia sp. nov., isolated from the gut of fungus growing-termite Macrotermes natalensis.</title>
        <authorList>
            <person name="Benndorf R."/>
            <person name="Schwitalla J."/>
            <person name="Martin K."/>
            <person name="De Beer W."/>
            <person name="Kaster A.-K."/>
            <person name="Vollmers J."/>
            <person name="Poulsen M."/>
            <person name="Beemelmanns C."/>
        </authorList>
    </citation>
    <scope>NUCLEOTIDE SEQUENCE [LARGE SCALE GENOMIC DNA]</scope>
    <source>
        <strain evidence="1 2">RB56</strain>
    </source>
</reference>
<dbReference type="EMBL" id="WEGI01000011">
    <property type="protein sequence ID" value="MQY29373.1"/>
    <property type="molecule type" value="Genomic_DNA"/>
</dbReference>
<dbReference type="Proteomes" id="UP000431401">
    <property type="component" value="Unassembled WGS sequence"/>
</dbReference>
<accession>A0A7K0DUD5</accession>
<evidence type="ECO:0000313" key="1">
    <source>
        <dbReference type="EMBL" id="MQY29373.1"/>
    </source>
</evidence>
<keyword evidence="2" id="KW-1185">Reference proteome</keyword>
<dbReference type="RefSeq" id="WP_153346209.1">
    <property type="nucleotide sequence ID" value="NZ_WEGI01000011.1"/>
</dbReference>